<reference evidence="2 3" key="1">
    <citation type="submission" date="2020-02" db="EMBL/GenBank/DDBJ databases">
        <authorList>
            <person name="Zhang X.-Y."/>
        </authorList>
    </citation>
    <scope>NUCLEOTIDE SEQUENCE [LARGE SCALE GENOMIC DNA]</scope>
    <source>
        <strain evidence="2 3">C33</strain>
    </source>
</reference>
<keyword evidence="3" id="KW-1185">Reference proteome</keyword>
<evidence type="ECO:0008006" key="4">
    <source>
        <dbReference type="Google" id="ProtNLM"/>
    </source>
</evidence>
<gene>
    <name evidence="2" type="ORF">G3I74_04445</name>
</gene>
<feature type="signal peptide" evidence="1">
    <location>
        <begin position="1"/>
        <end position="26"/>
    </location>
</feature>
<organism evidence="2 3">
    <name type="scientific">Wenzhouxiangella limi</name>
    <dbReference type="NCBI Taxonomy" id="2707351"/>
    <lineage>
        <taxon>Bacteria</taxon>
        <taxon>Pseudomonadati</taxon>
        <taxon>Pseudomonadota</taxon>
        <taxon>Gammaproteobacteria</taxon>
        <taxon>Chromatiales</taxon>
        <taxon>Wenzhouxiangellaceae</taxon>
        <taxon>Wenzhouxiangella</taxon>
    </lineage>
</organism>
<comment type="caution">
    <text evidence="2">The sequence shown here is derived from an EMBL/GenBank/DDBJ whole genome shotgun (WGS) entry which is preliminary data.</text>
</comment>
<feature type="chain" id="PRO_5032911584" description="Cell surface protein" evidence="1">
    <location>
        <begin position="27"/>
        <end position="552"/>
    </location>
</feature>
<dbReference type="Proteomes" id="UP000484885">
    <property type="component" value="Unassembled WGS sequence"/>
</dbReference>
<dbReference type="RefSeq" id="WP_164210386.1">
    <property type="nucleotide sequence ID" value="NZ_JAAGSC010000034.1"/>
</dbReference>
<proteinExistence type="predicted"/>
<evidence type="ECO:0000313" key="3">
    <source>
        <dbReference type="Proteomes" id="UP000484885"/>
    </source>
</evidence>
<keyword evidence="1" id="KW-0732">Signal</keyword>
<name>A0A845UWU6_9GAMM</name>
<protein>
    <recommendedName>
        <fullName evidence="4">Cell surface protein</fullName>
    </recommendedName>
</protein>
<sequence length="552" mass="59097">MKRNTLTTAVLAGLTGIAGMASVANAVNVNPDGLGQVLLFPYYSARGGNDTLISIVNTAERGKAVKVRFIEALNSREVLDFNLYMSPFDVWTASITATDGGGAKMVTRDTSCTVPYFVGDSEDGVGEQEFLDFEYTGARTNFDGGPQGIERTASGYIEVIEMAEMAVGEGGSYDPNEDGITPGIVEWASKHVNGVPRACSLLERFWTQNDPVALWLQSANFGFTSGTGEEATFNGATGGLYGSGSIINVADGTMFSYNATAIDGFWAAGTGSHTNPGSVLPGLNSGTNAESFVFDNGALENNQWDSTTPVLALNAALTLDQVLNEYVTDADINARTEWVMTFPTRRFHVDALGKGLIDPGDDAIPPFTRTWFYTVDDGAVDRRFFACEDMSISFWDREEQTEGIDVGPPIVSPPPPEQAPDLFQLCAEANVIRFASDDSLPDATEILGEPLRESPFRSLGYTNFELPFDSGWARFELGAIPSNSGVFEDNDGVRRSVSSTDGRQVFGLPVVGFGVTTYTNGDAGAGVLANYGGTYQHRGTRAFVDSGADRPE</sequence>
<dbReference type="AlphaFoldDB" id="A0A845UWU6"/>
<evidence type="ECO:0000256" key="1">
    <source>
        <dbReference type="SAM" id="SignalP"/>
    </source>
</evidence>
<accession>A0A845UWU6</accession>
<evidence type="ECO:0000313" key="2">
    <source>
        <dbReference type="EMBL" id="NDY94974.1"/>
    </source>
</evidence>
<dbReference type="EMBL" id="JAAGSC010000034">
    <property type="protein sequence ID" value="NDY94974.1"/>
    <property type="molecule type" value="Genomic_DNA"/>
</dbReference>